<evidence type="ECO:0000256" key="1">
    <source>
        <dbReference type="SAM" id="MobiDB-lite"/>
    </source>
</evidence>
<evidence type="ECO:0000313" key="3">
    <source>
        <dbReference type="Proteomes" id="UP001529235"/>
    </source>
</evidence>
<proteinExistence type="predicted"/>
<name>A0ABD4Z795_9CREN</name>
<gene>
    <name evidence="2" type="ORF">QPL79_06470</name>
</gene>
<accession>A0ABD4Z795</accession>
<protein>
    <submittedName>
        <fullName evidence="2">Uncharacterized protein</fullName>
    </submittedName>
</protein>
<dbReference type="RefSeq" id="WP_285273986.1">
    <property type="nucleotide sequence ID" value="NZ_JASNVW010000003.1"/>
</dbReference>
<dbReference type="AlphaFoldDB" id="A0ABD4Z795"/>
<comment type="caution">
    <text evidence="2">The sequence shown here is derived from an EMBL/GenBank/DDBJ whole genome shotgun (WGS) entry which is preliminary data.</text>
</comment>
<dbReference type="Proteomes" id="UP001529235">
    <property type="component" value="Unassembled WGS sequence"/>
</dbReference>
<sequence>MLKARKEGRTPPFMARVNPPGYRKRGGRKTLWTVLRNDQYRIEGEYIIIKGLGAVGSIRIRYSGKIHIAGRQGRAEIHYDHDEKK</sequence>
<dbReference type="EMBL" id="JASNVW010000003">
    <property type="protein sequence ID" value="MDK6029004.1"/>
    <property type="molecule type" value="Genomic_DNA"/>
</dbReference>
<organism evidence="2 3">
    <name type="scientific">Ignisphaera cupida</name>
    <dbReference type="NCBI Taxonomy" id="3050454"/>
    <lineage>
        <taxon>Archaea</taxon>
        <taxon>Thermoproteota</taxon>
        <taxon>Thermoprotei</taxon>
        <taxon>Desulfurococcales</taxon>
        <taxon>Desulfurococcaceae</taxon>
        <taxon>Ignisphaera</taxon>
    </lineage>
</organism>
<keyword evidence="3" id="KW-1185">Reference proteome</keyword>
<evidence type="ECO:0000313" key="2">
    <source>
        <dbReference type="EMBL" id="MDK6029004.1"/>
    </source>
</evidence>
<feature type="region of interest" description="Disordered" evidence="1">
    <location>
        <begin position="1"/>
        <end position="20"/>
    </location>
</feature>
<reference evidence="2 3" key="1">
    <citation type="submission" date="2023-05" db="EMBL/GenBank/DDBJ databases">
        <title>A new hyperthermophilic archaea 'Ignisphaera cupida' sp. nov. and description of the family 'Ignisphaeraceae' fam. nov.</title>
        <authorList>
            <person name="Podosokorskaya O.A."/>
            <person name="Elcheninov A.G."/>
            <person name="Klukina A."/>
            <person name="Merkel A.Y."/>
        </authorList>
    </citation>
    <scope>NUCLEOTIDE SEQUENCE [LARGE SCALE GENOMIC DNA]</scope>
    <source>
        <strain evidence="2 3">4213-co</strain>
    </source>
</reference>